<protein>
    <submittedName>
        <fullName evidence="2">Uncharacterized protein</fullName>
    </submittedName>
</protein>
<feature type="compositionally biased region" description="Basic and acidic residues" evidence="1">
    <location>
        <begin position="53"/>
        <end position="68"/>
    </location>
</feature>
<organism evidence="2 3">
    <name type="scientific">Eumeta variegata</name>
    <name type="common">Bagworm moth</name>
    <name type="synonym">Eumeta japonica</name>
    <dbReference type="NCBI Taxonomy" id="151549"/>
    <lineage>
        <taxon>Eukaryota</taxon>
        <taxon>Metazoa</taxon>
        <taxon>Ecdysozoa</taxon>
        <taxon>Arthropoda</taxon>
        <taxon>Hexapoda</taxon>
        <taxon>Insecta</taxon>
        <taxon>Pterygota</taxon>
        <taxon>Neoptera</taxon>
        <taxon>Endopterygota</taxon>
        <taxon>Lepidoptera</taxon>
        <taxon>Glossata</taxon>
        <taxon>Ditrysia</taxon>
        <taxon>Tineoidea</taxon>
        <taxon>Psychidae</taxon>
        <taxon>Oiketicinae</taxon>
        <taxon>Eumeta</taxon>
    </lineage>
</organism>
<proteinExistence type="predicted"/>
<accession>A0A4C1UUV6</accession>
<dbReference type="EMBL" id="BGZK01000224">
    <property type="protein sequence ID" value="GBP29766.1"/>
    <property type="molecule type" value="Genomic_DNA"/>
</dbReference>
<reference evidence="2 3" key="1">
    <citation type="journal article" date="2019" name="Commun. Biol.">
        <title>The bagworm genome reveals a unique fibroin gene that provides high tensile strength.</title>
        <authorList>
            <person name="Kono N."/>
            <person name="Nakamura H."/>
            <person name="Ohtoshi R."/>
            <person name="Tomita M."/>
            <person name="Numata K."/>
            <person name="Arakawa K."/>
        </authorList>
    </citation>
    <scope>NUCLEOTIDE SEQUENCE [LARGE SCALE GENOMIC DNA]</scope>
</reference>
<keyword evidence="3" id="KW-1185">Reference proteome</keyword>
<dbReference type="Proteomes" id="UP000299102">
    <property type="component" value="Unassembled WGS sequence"/>
</dbReference>
<evidence type="ECO:0000313" key="2">
    <source>
        <dbReference type="EMBL" id="GBP29766.1"/>
    </source>
</evidence>
<comment type="caution">
    <text evidence="2">The sequence shown here is derived from an EMBL/GenBank/DDBJ whole genome shotgun (WGS) entry which is preliminary data.</text>
</comment>
<name>A0A4C1UUV6_EUMVA</name>
<dbReference type="AlphaFoldDB" id="A0A4C1UUV6"/>
<sequence length="107" mass="12065">MGGIEVVPTFPRLVETSRAIKESGRYNILDRWLNHPKSRMLSSPQPRSSAAPDPHRLSVESPRQDPSLKKQKVPAKKIVYEAYGGRKPVIKMRLMISKEVSGSNELQ</sequence>
<gene>
    <name evidence="2" type="ORF">EVAR_94606_1</name>
</gene>
<feature type="region of interest" description="Disordered" evidence="1">
    <location>
        <begin position="37"/>
        <end position="73"/>
    </location>
</feature>
<evidence type="ECO:0000256" key="1">
    <source>
        <dbReference type="SAM" id="MobiDB-lite"/>
    </source>
</evidence>
<evidence type="ECO:0000313" key="3">
    <source>
        <dbReference type="Proteomes" id="UP000299102"/>
    </source>
</evidence>